<dbReference type="GO" id="GO:0016740">
    <property type="term" value="F:transferase activity"/>
    <property type="evidence" value="ECO:0007669"/>
    <property type="project" value="UniProtKB-KW"/>
</dbReference>
<sequence length="2376" mass="271987">MNGYRERLGLSRRFEPSNTSMGKFFSNRLRDSLHVGGALTTTERGNFDQTLPDKEATPEPPMSIYDVNRSIIAPIPATNESYFTQTTPDIHKFSCRVELSSGYNILKNRTSSQPTRLPPELQGRTPLAQLNPLPTTTTTTTLTPNNSGDYRQRRLSFTDHHRTQQLAYHQHISQQFNTDGTRRPFSSDSPIPPAQPSTGLTSHYISSAPPLHNRTTHEPIEPLKLVMEQEDNSMAALSRELRAAAYPTTHKSSNHSPTRETSPTTTRYTSRLSSKRAPPRALPKIQTNDQQSSLSTTKVVHHFHHSHHQESKKHSTNNEDRSPNSSSTTILLDQFFHVEQTPNKESTVQAHETIPVNSEKLIREQPSIVLLKTPPPLPEDATISFVSKFARLAPIITNHPTNGITPAVSADENNNNVNRPIHFDIDLHEQTFDTLHDISGFHTENATITDDLLPIFDMTHDDDASEQADESYSYIPLKEQRTAVDDVPLLELDELETNSDISESQLVPIIYAKELANEIELLQRAHSLKQQQRSMSTNHENDRLNDNNSVPPPANMELLNFEALDEEFSTVQHRDEDSPLSSVRIASATMEISPSPKPAPDEDETPSMTVIQHSTLAHNRLSPWFKLPTELWFKILPFLPTTDLHNFSYVCKRFYLLAQDQACQHRIVFNRRKPLEQLWFDTIARRKPSALTFIEHRQQSADSSQQPIEHDANQIKWSEFFHAIGSNLLEFTMSGFYHEPLTPNTLLPFIVQTCSNLLSLNLRWSRMSASTLNHLIDYPQFIHLQTLDLTGCQTLDDTLLINMFIRSETQFQLKKLILEGCMNISWIGLDTIAICIPDLLRLNISRCIGLKNLSSNSTSTCFHHWPKLQSIDVGHLVTLTDQDLAVIFEHCKYLNTLVFDGCLSITDQIFHHLTSNFRVLSLNGCTNISTNVLLNLNEQCPQIETLHLNSLLNFNDSCLLKWSEQPLMKLRRLTIDNCKQCSLNSIDKFLSKHVNIRELSLTGDMEINKSGQNTLSVYFKYWKEYSMGASYLNNLYSFLNNQLVKKRPMVDLENYEMSEFLSELDERFFIEIGELALESWIKLIIEPSKDRLVRLLLEQIRLDRVGEGVNQTTIKGVIMSFIEVCQYRRHNTLRLYEESFENLFLQETGEHYQKEGDRLREKLDCVEYMKKVINLIDDEEFRSRKYLNSTSYPKVYHECLQHLVCNHLTFITDGCDDFILQENLDALRNMYKLLKPTQAGLDYMVKRFQVNMTNIGHERMRCIKGENLPALFTQVLLEIHTKYLNIVRDIFSNHADFISAFDKACASIVNMKYENRSLAKASELLAHYCDSILRKSSKATCESEVEEKLLDAIRIFNYLDDKDYFQRFYQKMLARRLINQQSTSIDAEEFMVTRLKEMCGYEFTNKLARMFQDVKVSEDLCMKFFESLKSQSNSTIKNETMAHLLGLDFSIYILQANSWPVSQSQNNTFSVPPLLEKSIRSFELFYNEQYSGRKLSWLHNLSTVDVRMFYFDRPYFVTMSTYQMATLILFNDHQKLSFKELEESTRLSTKELEKQLSILIENKLLLRDDTEFQPQTIISLNTDFKNKRTKFKISTTTSKEVHHDIETAEQAADEHRKFYLQAIIMANSIGHENAVSPSVVNHHDIKQWQHCSLFNLDLFTDDNSSLNLTKDIDNKIVDGCCCSSSTPNVDDSCQKNHLNHSCSFVVLQKNYTTQLEHVAETLLADGNKTPNNCCYCCNHEASDSKTQSLNRKILLGSTAILDSLLRNNLKSLPASSQPTTTTTTFNHSSKTNMKSTGNQRRWHSERGSRHPNVRANLPLTPAQRQVLERYMNYPLIKPPTNIRSTRRLHHHQPLTGKASDATGTALSALAEQPMTMSTTVNNLRKNSAPPSHTRPLSSTSSSASAISHHSALNRRFLPDTIKSREVSDEDEIDNDDDNDGDDDDDDSISSELDQTSDEETSDINPTTMISNHPVTTSETLSECAICCEMKRLQKRSCCNFNVCSTCLNIYVEQQVKQGIVRIQCPNQQCHTYMHRDEINKRCISPELRQKLTKFLVDANRSINVKTCPRCSNVHEIDLEVYRSMRRAPTKVQCVECNLIWCFQCHSPWHDGIQCKEFRRGDRMLKKWAREVHYGQHNAQQCPSCKVYIQRTKGCDHIVCLRCKTEFCYKCGGRFRDIKFIGDHYSELSVLGCKYRFYPDRPFKRRLIRGSILCGKILAAPVILCLAMVAGAVCAGIGLPAYCCFMLIRHIKTKRRRRHSKLKEPVLMSYKTLNDMVPQLIPRDPVNSDGVKPGFNSIRSNIPLNETVNIDIDPANNAPIAVFDECDIHIPTSQTEEAISIPISSLSSTYVPTTSPNFPRLTPYTTSRNLSSSRPNV</sequence>
<feature type="compositionally biased region" description="Basic and acidic residues" evidence="11">
    <location>
        <begin position="308"/>
        <end position="322"/>
    </location>
</feature>
<dbReference type="InterPro" id="IPR047552">
    <property type="entry name" value="Rcat_RBR_RNF217"/>
</dbReference>
<dbReference type="SUPFAM" id="SSF57850">
    <property type="entry name" value="RING/U-box"/>
    <property type="match status" value="3"/>
</dbReference>
<feature type="region of interest" description="Disordered" evidence="11">
    <location>
        <begin position="108"/>
        <end position="151"/>
    </location>
</feature>
<evidence type="ECO:0000256" key="9">
    <source>
        <dbReference type="PROSITE-ProRule" id="PRU00330"/>
    </source>
</evidence>
<dbReference type="Proteomes" id="UP000663852">
    <property type="component" value="Unassembled WGS sequence"/>
</dbReference>
<evidence type="ECO:0000259" key="15">
    <source>
        <dbReference type="PROSITE" id="PS51873"/>
    </source>
</evidence>
<dbReference type="SMART" id="SM00182">
    <property type="entry name" value="CULLIN"/>
    <property type="match status" value="1"/>
</dbReference>
<dbReference type="PROSITE" id="PS51873">
    <property type="entry name" value="TRIAD"/>
    <property type="match status" value="1"/>
</dbReference>
<evidence type="ECO:0000256" key="6">
    <source>
        <dbReference type="ARBA" id="ARBA00022771"/>
    </source>
</evidence>
<dbReference type="InterPro" id="IPR006553">
    <property type="entry name" value="Leu-rich_rpt_Cys-con_subtyp"/>
</dbReference>
<dbReference type="InterPro" id="IPR001810">
    <property type="entry name" value="F-box_dom"/>
</dbReference>
<dbReference type="PROSITE" id="PS50069">
    <property type="entry name" value="CULLIN_2"/>
    <property type="match status" value="1"/>
</dbReference>
<dbReference type="SUPFAM" id="SSF74788">
    <property type="entry name" value="Cullin repeat-like"/>
    <property type="match status" value="1"/>
</dbReference>
<evidence type="ECO:0000313" key="17">
    <source>
        <dbReference type="Proteomes" id="UP000663852"/>
    </source>
</evidence>
<dbReference type="InterPro" id="IPR032675">
    <property type="entry name" value="LRR_dom_sf"/>
</dbReference>
<feature type="compositionally biased region" description="Acidic residues" evidence="11">
    <location>
        <begin position="1927"/>
        <end position="1961"/>
    </location>
</feature>
<dbReference type="GO" id="GO:0006511">
    <property type="term" value="P:ubiquitin-dependent protein catabolic process"/>
    <property type="evidence" value="ECO:0007669"/>
    <property type="project" value="InterPro"/>
</dbReference>
<dbReference type="SMART" id="SM00647">
    <property type="entry name" value="IBR"/>
    <property type="match status" value="2"/>
</dbReference>
<evidence type="ECO:0000259" key="13">
    <source>
        <dbReference type="PROSITE" id="PS50069"/>
    </source>
</evidence>
<dbReference type="InterPro" id="IPR016158">
    <property type="entry name" value="Cullin_homology"/>
</dbReference>
<feature type="compositionally biased region" description="Polar residues" evidence="11">
    <location>
        <begin position="40"/>
        <end position="49"/>
    </location>
</feature>
<feature type="domain" description="Cullin family profile" evidence="13">
    <location>
        <begin position="1320"/>
        <end position="1560"/>
    </location>
</feature>
<feature type="domain" description="F-box" evidence="14">
    <location>
        <begin position="621"/>
        <end position="672"/>
    </location>
</feature>
<feature type="compositionally biased region" description="Low complexity" evidence="11">
    <location>
        <begin position="259"/>
        <end position="272"/>
    </location>
</feature>
<feature type="domain" description="RING-type" evidence="15">
    <location>
        <begin position="1979"/>
        <end position="2196"/>
    </location>
</feature>
<dbReference type="FunFam" id="3.30.230.130:FF:000003">
    <property type="entry name" value="Cullin 2"/>
    <property type="match status" value="1"/>
</dbReference>
<evidence type="ECO:0000256" key="7">
    <source>
        <dbReference type="ARBA" id="ARBA00022786"/>
    </source>
</evidence>
<organism evidence="16 17">
    <name type="scientific">Adineta ricciae</name>
    <name type="common">Rotifer</name>
    <dbReference type="NCBI Taxonomy" id="249248"/>
    <lineage>
        <taxon>Eukaryota</taxon>
        <taxon>Metazoa</taxon>
        <taxon>Spiralia</taxon>
        <taxon>Gnathifera</taxon>
        <taxon>Rotifera</taxon>
        <taxon>Eurotatoria</taxon>
        <taxon>Bdelloidea</taxon>
        <taxon>Adinetida</taxon>
        <taxon>Adinetidae</taxon>
        <taxon>Adineta</taxon>
    </lineage>
</organism>
<dbReference type="CDD" id="cd20350">
    <property type="entry name" value="Rcat_RBR_RNF217"/>
    <property type="match status" value="1"/>
</dbReference>
<dbReference type="PANTHER" id="PTHR11932">
    <property type="entry name" value="CULLIN"/>
    <property type="match status" value="1"/>
</dbReference>
<dbReference type="SMART" id="SM00256">
    <property type="entry name" value="FBOX"/>
    <property type="match status" value="1"/>
</dbReference>
<feature type="compositionally biased region" description="Low complexity" evidence="11">
    <location>
        <begin position="1889"/>
        <end position="1910"/>
    </location>
</feature>
<dbReference type="Pfam" id="PF01485">
    <property type="entry name" value="IBR"/>
    <property type="match status" value="1"/>
</dbReference>
<feature type="transmembrane region" description="Helical" evidence="12">
    <location>
        <begin position="2217"/>
        <end position="2247"/>
    </location>
</feature>
<comment type="similarity">
    <text evidence="2 9 10">Belongs to the cullin family.</text>
</comment>
<evidence type="ECO:0000256" key="10">
    <source>
        <dbReference type="RuleBase" id="RU003829"/>
    </source>
</evidence>
<keyword evidence="7" id="KW-0833">Ubl conjugation pathway</keyword>
<dbReference type="FunFam" id="1.20.1310.10:FF:000012">
    <property type="entry name" value="Cullin 2"/>
    <property type="match status" value="1"/>
</dbReference>
<dbReference type="SMART" id="SM00367">
    <property type="entry name" value="LRR_CC"/>
    <property type="match status" value="6"/>
</dbReference>
<dbReference type="Gene3D" id="3.80.10.10">
    <property type="entry name" value="Ribonuclease Inhibitor"/>
    <property type="match status" value="1"/>
</dbReference>
<dbReference type="FunFam" id="1.20.1310.10:FF:000001">
    <property type="entry name" value="Cullin 3"/>
    <property type="match status" value="1"/>
</dbReference>
<feature type="compositionally biased region" description="Low complexity" evidence="11">
    <location>
        <begin position="130"/>
        <end position="146"/>
    </location>
</feature>
<feature type="compositionally biased region" description="Polar residues" evidence="11">
    <location>
        <begin position="285"/>
        <end position="294"/>
    </location>
</feature>
<dbReference type="Pfam" id="PF12937">
    <property type="entry name" value="F-box-like"/>
    <property type="match status" value="1"/>
</dbReference>
<dbReference type="InterPro" id="IPR001373">
    <property type="entry name" value="Cullin_N"/>
</dbReference>
<feature type="region of interest" description="Disordered" evidence="11">
    <location>
        <begin position="177"/>
        <end position="216"/>
    </location>
</feature>
<proteinExistence type="inferred from homology"/>
<feature type="region of interest" description="Disordered" evidence="11">
    <location>
        <begin position="1772"/>
        <end position="1821"/>
    </location>
</feature>
<keyword evidence="5" id="KW-0677">Repeat</keyword>
<evidence type="ECO:0000256" key="8">
    <source>
        <dbReference type="ARBA" id="ARBA00022833"/>
    </source>
</evidence>
<evidence type="ECO:0000256" key="12">
    <source>
        <dbReference type="SAM" id="Phobius"/>
    </source>
</evidence>
<dbReference type="SUPFAM" id="SSF52047">
    <property type="entry name" value="RNI-like"/>
    <property type="match status" value="1"/>
</dbReference>
<name>A0A814IHJ8_ADIRI</name>
<reference evidence="16" key="1">
    <citation type="submission" date="2021-02" db="EMBL/GenBank/DDBJ databases">
        <authorList>
            <person name="Nowell W R."/>
        </authorList>
    </citation>
    <scope>NUCLEOTIDE SEQUENCE</scope>
</reference>
<dbReference type="InterPro" id="IPR047551">
    <property type="entry name" value="BRcat_RBR_RNF217"/>
</dbReference>
<feature type="compositionally biased region" description="Polar residues" evidence="11">
    <location>
        <begin position="196"/>
        <end position="205"/>
    </location>
</feature>
<feature type="compositionally biased region" description="Polar residues" evidence="11">
    <location>
        <begin position="1785"/>
        <end position="1799"/>
    </location>
</feature>
<feature type="region of interest" description="Disordered" evidence="11">
    <location>
        <begin position="529"/>
        <end position="551"/>
    </location>
</feature>
<feature type="region of interest" description="Disordered" evidence="11">
    <location>
        <begin position="1837"/>
        <end position="1860"/>
    </location>
</feature>
<keyword evidence="12" id="KW-0812">Transmembrane</keyword>
<keyword evidence="4" id="KW-0479">Metal-binding</keyword>
<dbReference type="InterPro" id="IPR002867">
    <property type="entry name" value="IBR_dom"/>
</dbReference>
<feature type="compositionally biased region" description="Polar residues" evidence="11">
    <location>
        <begin position="177"/>
        <end position="189"/>
    </location>
</feature>
<dbReference type="Gene3D" id="3.30.230.130">
    <property type="entry name" value="Cullin, Chain C, Domain 2"/>
    <property type="match status" value="1"/>
</dbReference>
<dbReference type="InterPro" id="IPR036317">
    <property type="entry name" value="Cullin_homology_sf"/>
</dbReference>
<dbReference type="GO" id="GO:0031461">
    <property type="term" value="C:cullin-RING ubiquitin ligase complex"/>
    <property type="evidence" value="ECO:0007669"/>
    <property type="project" value="UniProtKB-ARBA"/>
</dbReference>
<feature type="region of interest" description="Disordered" evidence="11">
    <location>
        <begin position="1881"/>
        <end position="1973"/>
    </location>
</feature>
<evidence type="ECO:0000256" key="5">
    <source>
        <dbReference type="ARBA" id="ARBA00022737"/>
    </source>
</evidence>
<dbReference type="InterPro" id="IPR036047">
    <property type="entry name" value="F-box-like_dom_sf"/>
</dbReference>
<keyword evidence="12" id="KW-0472">Membrane</keyword>
<dbReference type="InterPro" id="IPR059120">
    <property type="entry name" value="Cullin-like_AB"/>
</dbReference>
<keyword evidence="6" id="KW-0863">Zinc-finger</keyword>
<dbReference type="OrthoDB" id="10257471at2759"/>
<dbReference type="Pfam" id="PF00888">
    <property type="entry name" value="Cullin"/>
    <property type="match status" value="1"/>
</dbReference>
<evidence type="ECO:0000259" key="14">
    <source>
        <dbReference type="PROSITE" id="PS50181"/>
    </source>
</evidence>
<dbReference type="Pfam" id="PF26557">
    <property type="entry name" value="Cullin_AB"/>
    <property type="match status" value="1"/>
</dbReference>
<dbReference type="GO" id="GO:0008270">
    <property type="term" value="F:zinc ion binding"/>
    <property type="evidence" value="ECO:0007669"/>
    <property type="project" value="UniProtKB-KW"/>
</dbReference>
<keyword evidence="8" id="KW-0862">Zinc</keyword>
<evidence type="ECO:0000256" key="3">
    <source>
        <dbReference type="ARBA" id="ARBA00022679"/>
    </source>
</evidence>
<dbReference type="EMBL" id="CAJNOJ010000069">
    <property type="protein sequence ID" value="CAF1023486.1"/>
    <property type="molecule type" value="Genomic_DNA"/>
</dbReference>
<evidence type="ECO:0000313" key="16">
    <source>
        <dbReference type="EMBL" id="CAF1023486.1"/>
    </source>
</evidence>
<keyword evidence="12" id="KW-1133">Transmembrane helix</keyword>
<accession>A0A814IHJ8</accession>
<gene>
    <name evidence="16" type="ORF">EDS130_LOCUS16019</name>
</gene>
<feature type="region of interest" description="Disordered" evidence="11">
    <location>
        <begin position="246"/>
        <end position="327"/>
    </location>
</feature>
<dbReference type="Gene3D" id="1.20.1310.10">
    <property type="entry name" value="Cullin Repeats"/>
    <property type="match status" value="4"/>
</dbReference>
<dbReference type="GO" id="GO:0031625">
    <property type="term" value="F:ubiquitin protein ligase binding"/>
    <property type="evidence" value="ECO:0007669"/>
    <property type="project" value="InterPro"/>
</dbReference>
<dbReference type="Gene3D" id="1.20.120.1750">
    <property type="match status" value="1"/>
</dbReference>
<dbReference type="SUPFAM" id="SSF75632">
    <property type="entry name" value="Cullin homology domain"/>
    <property type="match status" value="1"/>
</dbReference>
<dbReference type="CDD" id="cd20342">
    <property type="entry name" value="BRcat_RBR_RNF217"/>
    <property type="match status" value="1"/>
</dbReference>
<dbReference type="Pfam" id="PF22191">
    <property type="entry name" value="IBR_1"/>
    <property type="match status" value="1"/>
</dbReference>
<dbReference type="SUPFAM" id="SSF81383">
    <property type="entry name" value="F-box domain"/>
    <property type="match status" value="1"/>
</dbReference>
<feature type="region of interest" description="Disordered" evidence="11">
    <location>
        <begin position="2353"/>
        <end position="2376"/>
    </location>
</feature>
<keyword evidence="3" id="KW-0808">Transferase</keyword>
<evidence type="ECO:0000256" key="1">
    <source>
        <dbReference type="ARBA" id="ARBA00004906"/>
    </source>
</evidence>
<feature type="compositionally biased region" description="Polar residues" evidence="11">
    <location>
        <begin position="529"/>
        <end position="538"/>
    </location>
</feature>
<feature type="region of interest" description="Disordered" evidence="11">
    <location>
        <begin position="40"/>
        <end position="61"/>
    </location>
</feature>
<evidence type="ECO:0000256" key="11">
    <source>
        <dbReference type="SAM" id="MobiDB-lite"/>
    </source>
</evidence>
<feature type="compositionally biased region" description="Polar residues" evidence="11">
    <location>
        <begin position="1962"/>
        <end position="1973"/>
    </location>
</feature>
<comment type="pathway">
    <text evidence="1">Protein modification; protein ubiquitination.</text>
</comment>
<evidence type="ECO:0000256" key="2">
    <source>
        <dbReference type="ARBA" id="ARBA00006019"/>
    </source>
</evidence>
<dbReference type="InterPro" id="IPR045093">
    <property type="entry name" value="Cullin"/>
</dbReference>
<dbReference type="InterPro" id="IPR044066">
    <property type="entry name" value="TRIAD_supradom"/>
</dbReference>
<comment type="caution">
    <text evidence="16">The sequence shown here is derived from an EMBL/GenBank/DDBJ whole genome shotgun (WGS) entry which is preliminary data.</text>
</comment>
<protein>
    <submittedName>
        <fullName evidence="16">Uncharacterized protein</fullName>
    </submittedName>
</protein>
<dbReference type="PROSITE" id="PS50181">
    <property type="entry name" value="FBOX"/>
    <property type="match status" value="1"/>
</dbReference>
<dbReference type="InterPro" id="IPR016159">
    <property type="entry name" value="Cullin_repeat-like_dom_sf"/>
</dbReference>
<evidence type="ECO:0000256" key="4">
    <source>
        <dbReference type="ARBA" id="ARBA00022723"/>
    </source>
</evidence>